<evidence type="ECO:0000256" key="1">
    <source>
        <dbReference type="ARBA" id="ARBA00004141"/>
    </source>
</evidence>
<comment type="subcellular location">
    <subcellularLocation>
        <location evidence="1">Membrane</location>
        <topology evidence="1">Multi-pass membrane protein</topology>
    </subcellularLocation>
</comment>
<dbReference type="SUPFAM" id="SSF58104">
    <property type="entry name" value="Methyl-accepting chemotaxis protein (MCP) signaling domain"/>
    <property type="match status" value="1"/>
</dbReference>
<dbReference type="Pfam" id="PF00015">
    <property type="entry name" value="MCPsignal"/>
    <property type="match status" value="1"/>
</dbReference>
<keyword evidence="5 7" id="KW-0807">Transducer</keyword>
<dbReference type="GO" id="GO:0007165">
    <property type="term" value="P:signal transduction"/>
    <property type="evidence" value="ECO:0007669"/>
    <property type="project" value="UniProtKB-KW"/>
</dbReference>
<dbReference type="GO" id="GO:0006935">
    <property type="term" value="P:chemotaxis"/>
    <property type="evidence" value="ECO:0007669"/>
    <property type="project" value="UniProtKB-ARBA"/>
</dbReference>
<dbReference type="Proteomes" id="UP000031271">
    <property type="component" value="Chromosome"/>
</dbReference>
<evidence type="ECO:0000256" key="5">
    <source>
        <dbReference type="ARBA" id="ARBA00023224"/>
    </source>
</evidence>
<dbReference type="FunFam" id="1.10.287.950:FF:000001">
    <property type="entry name" value="Methyl-accepting chemotaxis sensory transducer"/>
    <property type="match status" value="1"/>
</dbReference>
<dbReference type="GeneID" id="77260239"/>
<evidence type="ECO:0000256" key="6">
    <source>
        <dbReference type="ARBA" id="ARBA00029447"/>
    </source>
</evidence>
<evidence type="ECO:0000259" key="9">
    <source>
        <dbReference type="PROSITE" id="PS50111"/>
    </source>
</evidence>
<accession>A0A8D3Y131</accession>
<evidence type="ECO:0000256" key="7">
    <source>
        <dbReference type="PROSITE-ProRule" id="PRU00284"/>
    </source>
</evidence>
<keyword evidence="13" id="KW-1185">Reference proteome</keyword>
<dbReference type="KEGG" id="pbm:CL52_09965"/>
<sequence length="496" mass="52515">MKANDLHAHFRQADRIMLGVLWLLFAYALGLAAFNGGWAQALLIGGLTAVSVSALQALVPGGRLLRCTVAAAFMVMSALHINLAHGLLEMHFGIFVLLAFLVYYRDWLPIVVAATTIAVHHLAFFALQQQGTPVYLVPAGSWGVIALHAVYVVVESAILVYLALRAAREAAEGDALMATVAGITRDAQRFDLSVRHRGRGLIAERFNGLLVQLGQLLHSALADAGQVGASAGQLREATATLRSGATGQLAEAAQMTEAMQQMSLAIDDVAEHADHAAKAAADATRRATESRASVGAALSEIGRLAEHIEGTDQRVQSLVAEVAEIGRVLDVISAIAAQTNLLALNAAIEAARAGDQGRGFAVVADEVRSLARRTAESTDEIQGVIGRLQLQSQQASQAMQESRQSVQRCVDGSQTTRALLEAIGGEIEAISRMNELIAAATHEQSAVCADVASHLRNVQHVAERNADDAGRLDEQAGQLHILSSRLGAIGSRFQLT</sequence>
<reference evidence="10 12" key="3">
    <citation type="journal article" name="Genome Announc.">
        <title>Complete Genome Sequence of Pseudomonas balearica DSM 6083T.</title>
        <authorList>
            <person name="Bennasar-Figueras A."/>
            <person name="Salva-Serra F."/>
            <person name="Jaen-Luchoro D."/>
            <person name="Segui C."/>
            <person name="Aliaga F."/>
            <person name="Busquets A."/>
            <person name="Gomila M."/>
            <person name="Moore E.R."/>
            <person name="Lalucat J."/>
        </authorList>
    </citation>
    <scope>NUCLEOTIDE SEQUENCE [LARGE SCALE GENOMIC DNA]</scope>
    <source>
        <strain evidence="12">DSM 6083</strain>
        <strain evidence="10">DSM6083</strain>
    </source>
</reference>
<name>A0A8D3Y131_9GAMM</name>
<gene>
    <name evidence="10" type="ORF">CL52_09965</name>
    <name evidence="11" type="ORF">SAMN05660875_103422</name>
</gene>
<feature type="transmembrane region" description="Helical" evidence="8">
    <location>
        <begin position="107"/>
        <end position="127"/>
    </location>
</feature>
<reference evidence="11 13" key="2">
    <citation type="submission" date="2016-10" db="EMBL/GenBank/DDBJ databases">
        <authorList>
            <person name="Varghese N."/>
            <person name="Submissions S."/>
        </authorList>
    </citation>
    <scope>NUCLEOTIDE SEQUENCE [LARGE SCALE GENOMIC DNA]</scope>
    <source>
        <strain evidence="11 13">DSM 6083</strain>
    </source>
</reference>
<evidence type="ECO:0000313" key="11">
    <source>
        <dbReference type="EMBL" id="SDM27855.1"/>
    </source>
</evidence>
<dbReference type="PROSITE" id="PS50111">
    <property type="entry name" value="CHEMOTAXIS_TRANSDUC_2"/>
    <property type="match status" value="1"/>
</dbReference>
<feature type="domain" description="Methyl-accepting transducer" evidence="9">
    <location>
        <begin position="223"/>
        <end position="459"/>
    </location>
</feature>
<evidence type="ECO:0000313" key="12">
    <source>
        <dbReference type="Proteomes" id="UP000031271"/>
    </source>
</evidence>
<protein>
    <submittedName>
        <fullName evidence="10 11">Chemotaxis protein</fullName>
    </submittedName>
</protein>
<dbReference type="PANTHER" id="PTHR32089:SF112">
    <property type="entry name" value="LYSOZYME-LIKE PROTEIN-RELATED"/>
    <property type="match status" value="1"/>
</dbReference>
<keyword evidence="4 8" id="KW-0472">Membrane</keyword>
<evidence type="ECO:0000256" key="2">
    <source>
        <dbReference type="ARBA" id="ARBA00022692"/>
    </source>
</evidence>
<dbReference type="GO" id="GO:0016020">
    <property type="term" value="C:membrane"/>
    <property type="evidence" value="ECO:0007669"/>
    <property type="project" value="UniProtKB-SubCell"/>
</dbReference>
<evidence type="ECO:0000313" key="13">
    <source>
        <dbReference type="Proteomes" id="UP000182276"/>
    </source>
</evidence>
<comment type="similarity">
    <text evidence="6">Belongs to the methyl-accepting chemotaxis (MCP) protein family.</text>
</comment>
<dbReference type="EMBL" id="FNHO01000003">
    <property type="protein sequence ID" value="SDM27855.1"/>
    <property type="molecule type" value="Genomic_DNA"/>
</dbReference>
<dbReference type="SMART" id="SM00283">
    <property type="entry name" value="MA"/>
    <property type="match status" value="1"/>
</dbReference>
<dbReference type="Gene3D" id="1.10.287.950">
    <property type="entry name" value="Methyl-accepting chemotaxis protein"/>
    <property type="match status" value="1"/>
</dbReference>
<evidence type="ECO:0000256" key="4">
    <source>
        <dbReference type="ARBA" id="ARBA00023136"/>
    </source>
</evidence>
<proteinExistence type="inferred from homology"/>
<dbReference type="AlphaFoldDB" id="A0A8D3Y131"/>
<evidence type="ECO:0000256" key="3">
    <source>
        <dbReference type="ARBA" id="ARBA00022989"/>
    </source>
</evidence>
<feature type="transmembrane region" description="Helical" evidence="8">
    <location>
        <begin position="139"/>
        <end position="164"/>
    </location>
</feature>
<reference evidence="12" key="1">
    <citation type="submission" date="2014-03" db="EMBL/GenBank/DDBJ databases">
        <title>Complete genome of Pseudomonas balearica DSM 6083T, a sewage water isolate from an enrichment with 2-methylnaphthalene.</title>
        <authorList>
            <person name="Salva-Serra F."/>
            <person name="Jaen-Luchoro D."/>
            <person name="Busquets A."/>
            <person name="Pena A."/>
            <person name="Gomila M."/>
            <person name="Bosch R."/>
            <person name="Nogales B."/>
            <person name="Garcia-Valdes E."/>
            <person name="Lalucat J."/>
            <person name="Bennasar A."/>
        </authorList>
    </citation>
    <scope>NUCLEOTIDE SEQUENCE [LARGE SCALE GENOMIC DNA]</scope>
    <source>
        <strain evidence="12">DSM 6083</strain>
    </source>
</reference>
<feature type="transmembrane region" description="Helical" evidence="8">
    <location>
        <begin position="16"/>
        <end position="34"/>
    </location>
</feature>
<feature type="transmembrane region" description="Helical" evidence="8">
    <location>
        <begin position="71"/>
        <end position="101"/>
    </location>
</feature>
<keyword evidence="3 8" id="KW-1133">Transmembrane helix</keyword>
<keyword evidence="2 8" id="KW-0812">Transmembrane</keyword>
<dbReference type="InterPro" id="IPR004089">
    <property type="entry name" value="MCPsignal_dom"/>
</dbReference>
<dbReference type="RefSeq" id="WP_043220236.1">
    <property type="nucleotide sequence ID" value="NZ_CP007511.1"/>
</dbReference>
<organism evidence="10 12">
    <name type="scientific">Stutzerimonas balearica DSM 6083</name>
    <dbReference type="NCBI Taxonomy" id="1123016"/>
    <lineage>
        <taxon>Bacteria</taxon>
        <taxon>Pseudomonadati</taxon>
        <taxon>Pseudomonadota</taxon>
        <taxon>Gammaproteobacteria</taxon>
        <taxon>Pseudomonadales</taxon>
        <taxon>Pseudomonadaceae</taxon>
        <taxon>Stutzerimonas</taxon>
    </lineage>
</organism>
<dbReference type="PANTHER" id="PTHR32089">
    <property type="entry name" value="METHYL-ACCEPTING CHEMOTAXIS PROTEIN MCPB"/>
    <property type="match status" value="1"/>
</dbReference>
<dbReference type="Proteomes" id="UP000182276">
    <property type="component" value="Unassembled WGS sequence"/>
</dbReference>
<evidence type="ECO:0000256" key="8">
    <source>
        <dbReference type="SAM" id="Phobius"/>
    </source>
</evidence>
<evidence type="ECO:0000313" key="10">
    <source>
        <dbReference type="EMBL" id="AJE15354.1"/>
    </source>
</evidence>
<dbReference type="EMBL" id="CP007511">
    <property type="protein sequence ID" value="AJE15354.1"/>
    <property type="molecule type" value="Genomic_DNA"/>
</dbReference>